<keyword evidence="4" id="KW-0217">Developmental protein</keyword>
<comment type="similarity">
    <text evidence="3">Belongs to the MCTP family.</text>
</comment>
<keyword evidence="5 14" id="KW-0812">Transmembrane</keyword>
<dbReference type="Pfam" id="PF08372">
    <property type="entry name" value="PRT_C"/>
    <property type="match status" value="1"/>
</dbReference>
<dbReference type="CDD" id="cd08376">
    <property type="entry name" value="C2B_MCTP_PRT"/>
    <property type="match status" value="1"/>
</dbReference>
<evidence type="ECO:0000313" key="17">
    <source>
        <dbReference type="RefSeq" id="XP_030045581.1"/>
    </source>
</evidence>
<dbReference type="CDD" id="cd08377">
    <property type="entry name" value="C2C_MCTP_PRT"/>
    <property type="match status" value="1"/>
</dbReference>
<keyword evidence="16" id="KW-1185">Reference proteome</keyword>
<evidence type="ECO:0000256" key="5">
    <source>
        <dbReference type="ARBA" id="ARBA00022692"/>
    </source>
</evidence>
<evidence type="ECO:0000313" key="16">
    <source>
        <dbReference type="Proteomes" id="UP000515156"/>
    </source>
</evidence>
<feature type="compositionally biased region" description="Polar residues" evidence="13">
    <location>
        <begin position="157"/>
        <end position="168"/>
    </location>
</feature>
<dbReference type="FunCoup" id="A0A6P7WWR2">
    <property type="interactions" value="1596"/>
</dbReference>
<evidence type="ECO:0000256" key="9">
    <source>
        <dbReference type="ARBA" id="ARBA00022989"/>
    </source>
</evidence>
<evidence type="ECO:0000256" key="2">
    <source>
        <dbReference type="ARBA" id="ARBA00004141"/>
    </source>
</evidence>
<feature type="transmembrane region" description="Helical" evidence="14">
    <location>
        <begin position="684"/>
        <end position="710"/>
    </location>
</feature>
<keyword evidence="10 14" id="KW-0472">Membrane</keyword>
<dbReference type="OrthoDB" id="5973539at2759"/>
<dbReference type="SUPFAM" id="SSF49562">
    <property type="entry name" value="C2 domain (Calcium/lipid-binding domain, CaLB)"/>
    <property type="match status" value="3"/>
</dbReference>
<proteinExistence type="inferred from homology"/>
<dbReference type="RefSeq" id="XP_030045581.1">
    <property type="nucleotide sequence ID" value="XM_030189721.1"/>
</dbReference>
<evidence type="ECO:0000256" key="4">
    <source>
        <dbReference type="ARBA" id="ARBA00022473"/>
    </source>
</evidence>
<dbReference type="InterPro" id="IPR013583">
    <property type="entry name" value="MCTP_C"/>
</dbReference>
<evidence type="ECO:0000256" key="1">
    <source>
        <dbReference type="ARBA" id="ARBA00001913"/>
    </source>
</evidence>
<dbReference type="CDD" id="cd04042">
    <property type="entry name" value="C2A_MCTP_PRT"/>
    <property type="match status" value="1"/>
</dbReference>
<dbReference type="FunFam" id="2.60.40.150:FF:000088">
    <property type="entry name" value="multiple C2 and transmembrane domain-containing protein 2 isoform X2"/>
    <property type="match status" value="1"/>
</dbReference>
<organism evidence="16 17">
    <name type="scientific">Microcaecilia unicolor</name>
    <dbReference type="NCBI Taxonomy" id="1415580"/>
    <lineage>
        <taxon>Eukaryota</taxon>
        <taxon>Metazoa</taxon>
        <taxon>Chordata</taxon>
        <taxon>Craniata</taxon>
        <taxon>Vertebrata</taxon>
        <taxon>Euteleostomi</taxon>
        <taxon>Amphibia</taxon>
        <taxon>Gymnophiona</taxon>
        <taxon>Siphonopidae</taxon>
        <taxon>Microcaecilia</taxon>
    </lineage>
</organism>
<keyword evidence="8" id="KW-0106">Calcium</keyword>
<dbReference type="InterPro" id="IPR035892">
    <property type="entry name" value="C2_domain_sf"/>
</dbReference>
<protein>
    <recommendedName>
        <fullName evidence="12">Multiple C2 and transmembrane domain-containing protein 2</fullName>
    </recommendedName>
</protein>
<dbReference type="PRINTS" id="PR00360">
    <property type="entry name" value="C2DOMAIN"/>
</dbReference>
<dbReference type="PANTHER" id="PTHR45911">
    <property type="entry name" value="C2 DOMAIN-CONTAINING PROTEIN"/>
    <property type="match status" value="1"/>
</dbReference>
<dbReference type="GO" id="GO:0005509">
    <property type="term" value="F:calcium ion binding"/>
    <property type="evidence" value="ECO:0007669"/>
    <property type="project" value="TreeGrafter"/>
</dbReference>
<dbReference type="FunFam" id="2.60.40.150:FF:000019">
    <property type="entry name" value="Multiple C2 and transmembrane domain-containing protein 2 isoform 1"/>
    <property type="match status" value="1"/>
</dbReference>
<name>A0A6P7WWR2_9AMPH</name>
<dbReference type="FunFam" id="2.60.40.150:FF:000076">
    <property type="entry name" value="multiple C2 and transmembrane domain-containing protein 2 isoform X1"/>
    <property type="match status" value="1"/>
</dbReference>
<evidence type="ECO:0000256" key="7">
    <source>
        <dbReference type="ARBA" id="ARBA00022737"/>
    </source>
</evidence>
<dbReference type="InParanoid" id="A0A6P7WWR2"/>
<dbReference type="InterPro" id="IPR000008">
    <property type="entry name" value="C2_dom"/>
</dbReference>
<feature type="domain" description="C2" evidence="15">
    <location>
        <begin position="330"/>
        <end position="444"/>
    </location>
</feature>
<evidence type="ECO:0000256" key="11">
    <source>
        <dbReference type="ARBA" id="ARBA00053791"/>
    </source>
</evidence>
<evidence type="ECO:0000259" key="15">
    <source>
        <dbReference type="PROSITE" id="PS50004"/>
    </source>
</evidence>
<dbReference type="GeneID" id="115459898"/>
<evidence type="ECO:0000256" key="13">
    <source>
        <dbReference type="SAM" id="MobiDB-lite"/>
    </source>
</evidence>
<feature type="compositionally biased region" description="Acidic residues" evidence="13">
    <location>
        <begin position="143"/>
        <end position="156"/>
    </location>
</feature>
<dbReference type="PROSITE" id="PS50004">
    <property type="entry name" value="C2"/>
    <property type="match status" value="3"/>
</dbReference>
<evidence type="ECO:0000256" key="3">
    <source>
        <dbReference type="ARBA" id="ARBA00007923"/>
    </source>
</evidence>
<dbReference type="Pfam" id="PF00168">
    <property type="entry name" value="C2"/>
    <property type="match status" value="3"/>
</dbReference>
<dbReference type="Gene3D" id="2.60.40.150">
    <property type="entry name" value="C2 domain"/>
    <property type="match status" value="3"/>
</dbReference>
<sequence>MEWDKSSVWGSFKEKTRPFLQNLNIKKTKKSSSKVLNIQKRHRLDHRMSVSVPDMFNIEETDSSSEVQVSSTSFLTPLMSVNRNVASVRNSCEKKTWTQEECVHTEITVTKMEVSSTSEPVERSEPGDDVMELLQRERGNDNDSLETFEDQSESTDLESSMTSQQFEDQMNGGADSLGNLPSLTSYLLAIHLKEGRNLVIRDRSGTSDPYVKFKLNKKTLYKSRVIYKTLNPVWDETFVLPINKLNEKLHVKVYDRDLTTDDFMGSAYLALRDLELNRPTEKIFKLEDPSSLEEDMGVVVVEFTLSVRQRSASTQRWSTSKRLSLSKSNPMQNLQLSESMRKSQLWNGIITITLLEGRNILEGSTPASFVIFRLGDQRYKSKTLCQSANPQWRERFDFHYFSNRTGLLEIEVWGKDNRKHEELLGTCKVDIAALPLEQRNRLELPLENSQGLILVLITVALFSGVSISDLCVCPLGEPSEREQISQRYCIKKSFQNIKDVGFLQVKILRAEALLAADFSGKSDPFCILEVGNDRLQTHTVFRNLNPEWNKVFTFPIKDIHDVLEVTVFDEDGDKAPDFLGKVAIPLLSIKNGQQKGYILKNKDLGQASKGVIYLEMDVIYNPLRASIRTFQPQEVRFIEENPKFSKKILSRNVDRVKKITMGVWNTMRFMNSCFQWESTRRSIIAFLVFIVTVWHFELYMIPLFLLLFFAHNFTLMRTGKVSIQDNLEPMDLGDDDEDEDKESEKKGLIDRLYKVQDIVITVQNVLEGLASFGERIKNTFNWTVPFLSLLACSVLTVATIILYFIPLRYIILIWGIHKFTKKLRNPYAIDSNELLDFLSRVPSDVQKVQYAELKPYSNSGPLRKKRTGL</sequence>
<feature type="domain" description="C2" evidence="15">
    <location>
        <begin position="478"/>
        <end position="599"/>
    </location>
</feature>
<comment type="cofactor">
    <cofactor evidence="1">
        <name>Ca(2+)</name>
        <dbReference type="ChEBI" id="CHEBI:29108"/>
    </cofactor>
</comment>
<keyword evidence="6" id="KW-0479">Metal-binding</keyword>
<accession>A0A6P7WWR2</accession>
<evidence type="ECO:0000256" key="8">
    <source>
        <dbReference type="ARBA" id="ARBA00022837"/>
    </source>
</evidence>
<comment type="subcellular location">
    <subcellularLocation>
        <location evidence="2">Membrane</location>
        <topology evidence="2">Multi-pass membrane protein</topology>
    </subcellularLocation>
</comment>
<feature type="domain" description="C2" evidence="15">
    <location>
        <begin position="169"/>
        <end position="284"/>
    </location>
</feature>
<dbReference type="SMART" id="SM00239">
    <property type="entry name" value="C2"/>
    <property type="match status" value="3"/>
</dbReference>
<dbReference type="PANTHER" id="PTHR45911:SF2">
    <property type="entry name" value="MULTIPLE C2 AND TRANSMEMBRANE DOMAIN-CONTAINING PROTEIN 2"/>
    <property type="match status" value="1"/>
</dbReference>
<evidence type="ECO:0000256" key="12">
    <source>
        <dbReference type="ARBA" id="ARBA00074930"/>
    </source>
</evidence>
<dbReference type="Proteomes" id="UP000515156">
    <property type="component" value="Chromosome 1"/>
</dbReference>
<evidence type="ECO:0000256" key="10">
    <source>
        <dbReference type="ARBA" id="ARBA00023136"/>
    </source>
</evidence>
<dbReference type="KEGG" id="muo:115459898"/>
<dbReference type="CTD" id="55784"/>
<evidence type="ECO:0000256" key="6">
    <source>
        <dbReference type="ARBA" id="ARBA00022723"/>
    </source>
</evidence>
<reference evidence="17" key="1">
    <citation type="submission" date="2025-08" db="UniProtKB">
        <authorList>
            <consortium name="RefSeq"/>
        </authorList>
    </citation>
    <scope>IDENTIFICATION</scope>
</reference>
<dbReference type="GO" id="GO:0046928">
    <property type="term" value="P:regulation of neurotransmitter secretion"/>
    <property type="evidence" value="ECO:0007669"/>
    <property type="project" value="TreeGrafter"/>
</dbReference>
<feature type="transmembrane region" description="Helical" evidence="14">
    <location>
        <begin position="786"/>
        <end position="814"/>
    </location>
</feature>
<feature type="region of interest" description="Disordered" evidence="13">
    <location>
        <begin position="137"/>
        <end position="174"/>
    </location>
</feature>
<keyword evidence="9 14" id="KW-1133">Transmembrane helix</keyword>
<dbReference type="GO" id="GO:0030672">
    <property type="term" value="C:synaptic vesicle membrane"/>
    <property type="evidence" value="ECO:0007669"/>
    <property type="project" value="TreeGrafter"/>
</dbReference>
<evidence type="ECO:0000256" key="14">
    <source>
        <dbReference type="SAM" id="Phobius"/>
    </source>
</evidence>
<gene>
    <name evidence="17" type="primary">MCTP2</name>
</gene>
<keyword evidence="7" id="KW-0677">Repeat</keyword>
<comment type="function">
    <text evidence="11">Might play a role in the development of cardiac outflow tract.</text>
</comment>
<dbReference type="AlphaFoldDB" id="A0A6P7WWR2"/>